<dbReference type="CDD" id="cd21670">
    <property type="entry name" value="SMP_ESyt"/>
    <property type="match status" value="1"/>
</dbReference>
<evidence type="ECO:0000256" key="5">
    <source>
        <dbReference type="ARBA" id="ARBA00022475"/>
    </source>
</evidence>
<dbReference type="InterPro" id="IPR051634">
    <property type="entry name" value="Extended_Synaptotagmin"/>
</dbReference>
<dbReference type="PANTHER" id="PTHR45761">
    <property type="entry name" value="EXTENDED SYNAPTOTAGMIN-LIKE PROTEIN 2, ISOFORM C"/>
    <property type="match status" value="1"/>
</dbReference>
<organism evidence="17 18">
    <name type="scientific">Meganyctiphanes norvegica</name>
    <name type="common">Northern krill</name>
    <name type="synonym">Thysanopoda norvegica</name>
    <dbReference type="NCBI Taxonomy" id="48144"/>
    <lineage>
        <taxon>Eukaryota</taxon>
        <taxon>Metazoa</taxon>
        <taxon>Ecdysozoa</taxon>
        <taxon>Arthropoda</taxon>
        <taxon>Crustacea</taxon>
        <taxon>Multicrustacea</taxon>
        <taxon>Malacostraca</taxon>
        <taxon>Eumalacostraca</taxon>
        <taxon>Eucarida</taxon>
        <taxon>Euphausiacea</taxon>
        <taxon>Euphausiidae</taxon>
        <taxon>Meganyctiphanes</taxon>
    </lineage>
</organism>
<dbReference type="GO" id="GO:0005544">
    <property type="term" value="F:calcium-dependent phospholipid binding"/>
    <property type="evidence" value="ECO:0007669"/>
    <property type="project" value="TreeGrafter"/>
</dbReference>
<comment type="similarity">
    <text evidence="3">Belongs to the extended synaptotagmin family.</text>
</comment>
<evidence type="ECO:0000256" key="13">
    <source>
        <dbReference type="ARBA" id="ARBA00023121"/>
    </source>
</evidence>
<dbReference type="EMBL" id="CAXKWB010002710">
    <property type="protein sequence ID" value="CAL4067465.1"/>
    <property type="molecule type" value="Genomic_DNA"/>
</dbReference>
<dbReference type="InterPro" id="IPR035892">
    <property type="entry name" value="C2_domain_sf"/>
</dbReference>
<evidence type="ECO:0000256" key="8">
    <source>
        <dbReference type="ARBA" id="ARBA00022737"/>
    </source>
</evidence>
<feature type="domain" description="C2" evidence="15">
    <location>
        <begin position="232"/>
        <end position="345"/>
    </location>
</feature>
<evidence type="ECO:0000256" key="6">
    <source>
        <dbReference type="ARBA" id="ARBA00022692"/>
    </source>
</evidence>
<dbReference type="Pfam" id="PF00168">
    <property type="entry name" value="C2"/>
    <property type="match status" value="3"/>
</dbReference>
<evidence type="ECO:0000259" key="16">
    <source>
        <dbReference type="PROSITE" id="PS51847"/>
    </source>
</evidence>
<evidence type="ECO:0000313" key="17">
    <source>
        <dbReference type="EMBL" id="CAL4067465.1"/>
    </source>
</evidence>
<dbReference type="PROSITE" id="PS51847">
    <property type="entry name" value="SMP"/>
    <property type="match status" value="1"/>
</dbReference>
<dbReference type="InterPro" id="IPR039010">
    <property type="entry name" value="Synaptotagmin_SMP"/>
</dbReference>
<comment type="caution">
    <text evidence="17">The sequence shown here is derived from an EMBL/GenBank/DDBJ whole genome shotgun (WGS) entry which is preliminary data.</text>
</comment>
<evidence type="ECO:0000256" key="7">
    <source>
        <dbReference type="ARBA" id="ARBA00022723"/>
    </source>
</evidence>
<dbReference type="GO" id="GO:0035091">
    <property type="term" value="F:phosphatidylinositol binding"/>
    <property type="evidence" value="ECO:0007669"/>
    <property type="project" value="TreeGrafter"/>
</dbReference>
<evidence type="ECO:0000256" key="3">
    <source>
        <dbReference type="ARBA" id="ARBA00005867"/>
    </source>
</evidence>
<keyword evidence="13" id="KW-0446">Lipid-binding</keyword>
<evidence type="ECO:0000256" key="10">
    <source>
        <dbReference type="ARBA" id="ARBA00022837"/>
    </source>
</evidence>
<name>A0AAV2PZ56_MEGNR</name>
<keyword evidence="8" id="KW-0677">Repeat</keyword>
<dbReference type="GO" id="GO:0005789">
    <property type="term" value="C:endoplasmic reticulum membrane"/>
    <property type="evidence" value="ECO:0007669"/>
    <property type="project" value="UniProtKB-SubCell"/>
</dbReference>
<accession>A0AAV2PZ56</accession>
<keyword evidence="14" id="KW-0472">Membrane</keyword>
<dbReference type="Proteomes" id="UP001497623">
    <property type="component" value="Unassembled WGS sequence"/>
</dbReference>
<evidence type="ECO:0000313" key="18">
    <source>
        <dbReference type="Proteomes" id="UP001497623"/>
    </source>
</evidence>
<dbReference type="SUPFAM" id="SSF49562">
    <property type="entry name" value="C2 domain (Calcium/lipid-binding domain, CaLB)"/>
    <property type="match status" value="3"/>
</dbReference>
<evidence type="ECO:0000256" key="14">
    <source>
        <dbReference type="ARBA" id="ARBA00023136"/>
    </source>
</evidence>
<evidence type="ECO:0000256" key="4">
    <source>
        <dbReference type="ARBA" id="ARBA00022448"/>
    </source>
</evidence>
<sequence>KSFRSSNTANLSEIRTSCRPSSIVLTEKDNAEWGNVVIKHLWPYTDCLIKIFFKQTIEPAIENVLKGFKSNNFGFKTNGYEFGFNIPYFTFKINESQFALNGFKFTNISLGDSPPRISNVQVNEDSSRDEIILDMDVTYDGNGQLEVSLSALMAGIQNIKLMGRLRMVLKPLMCKCPPFGGLQIYFLRNPILYFDVAGLASVPGLSSILSSIINNQIKNRLVLPNSLAFKFSHDIDVISLKYPMPIGIIRIHVKGAKKIKKSDLFGSSDPFCCIHLGSQMFKTKTIIKNLNPIWNYSCEFYAMVSRGQEVEFEVWDFDVTNHDFLGRASIDVSEILQNGSLDKQIPLFDGKGKKLEGEIHIEALWLSLTSKIPFLNKDEFKMKHSAMLRVWLHSAKCFASTKSLPNPFVRLSLGNIAKYSAVLVGTKSPLFEEGFNFMINSPETEPPLFLELWDQNTNKIQDKLSIEICSLLEKDNMEIDQEFHCNGTPIGTVAIKLNIALKFFKPPLTESPIVECNNKRQILELRSSTECGKIRLTLQYMNNSMFITIHEMQNLPLEEDGDKPNCYVKIYLLPDRSRNFKRKTSVVKDSCNPVYNSEFNYHITKRELETKTLEISVINKKGFGHLHKSSVIGQIHIGCISLNGDENMKWYLLQFNPLLILSQWQHDTEACSDNSMLHLQQQHDTEAWSDNSLLQQQHDTEACSDNSRLRS</sequence>
<feature type="domain" description="C2" evidence="15">
    <location>
        <begin position="369"/>
        <end position="487"/>
    </location>
</feature>
<dbReference type="Pfam" id="PF17047">
    <property type="entry name" value="SMP_LBD"/>
    <property type="match status" value="1"/>
</dbReference>
<dbReference type="GO" id="GO:0031210">
    <property type="term" value="F:phosphatidylcholine binding"/>
    <property type="evidence" value="ECO:0007669"/>
    <property type="project" value="TreeGrafter"/>
</dbReference>
<feature type="domain" description="SMP-LTD" evidence="16">
    <location>
        <begin position="27"/>
        <end position="232"/>
    </location>
</feature>
<evidence type="ECO:0000256" key="11">
    <source>
        <dbReference type="ARBA" id="ARBA00022989"/>
    </source>
</evidence>
<dbReference type="GO" id="GO:0005886">
    <property type="term" value="C:plasma membrane"/>
    <property type="evidence" value="ECO:0007669"/>
    <property type="project" value="UniProtKB-SubCell"/>
</dbReference>
<dbReference type="PROSITE" id="PS50004">
    <property type="entry name" value="C2"/>
    <property type="match status" value="3"/>
</dbReference>
<dbReference type="PANTHER" id="PTHR45761:SF1">
    <property type="entry name" value="EXTENDED SYNAPTOTAGMIN-LIKE PROTEIN 2, ISOFORM C"/>
    <property type="match status" value="1"/>
</dbReference>
<evidence type="ECO:0000259" key="15">
    <source>
        <dbReference type="PROSITE" id="PS50004"/>
    </source>
</evidence>
<evidence type="ECO:0000256" key="2">
    <source>
        <dbReference type="ARBA" id="ARBA00004477"/>
    </source>
</evidence>
<dbReference type="AlphaFoldDB" id="A0AAV2PZ56"/>
<keyword evidence="11" id="KW-1133">Transmembrane helix</keyword>
<keyword evidence="4" id="KW-0813">Transport</keyword>
<dbReference type="InterPro" id="IPR000008">
    <property type="entry name" value="C2_dom"/>
</dbReference>
<evidence type="ECO:0000256" key="12">
    <source>
        <dbReference type="ARBA" id="ARBA00023055"/>
    </source>
</evidence>
<feature type="non-terminal residue" evidence="17">
    <location>
        <position position="1"/>
    </location>
</feature>
<protein>
    <submittedName>
        <fullName evidence="17">Uncharacterized protein</fullName>
    </submittedName>
</protein>
<gene>
    <name evidence="17" type="ORF">MNOR_LOCUS6519</name>
</gene>
<keyword evidence="9" id="KW-0256">Endoplasmic reticulum</keyword>
<evidence type="ECO:0000256" key="9">
    <source>
        <dbReference type="ARBA" id="ARBA00022824"/>
    </source>
</evidence>
<keyword evidence="10" id="KW-0106">Calcium</keyword>
<keyword evidence="18" id="KW-1185">Reference proteome</keyword>
<feature type="non-terminal residue" evidence="17">
    <location>
        <position position="711"/>
    </location>
</feature>
<proteinExistence type="inferred from homology"/>
<dbReference type="Gene3D" id="2.60.40.150">
    <property type="entry name" value="C2 domain"/>
    <property type="match status" value="3"/>
</dbReference>
<dbReference type="InterPro" id="IPR031468">
    <property type="entry name" value="SMP_LBD"/>
</dbReference>
<comment type="subcellular location">
    <subcellularLocation>
        <location evidence="1">Cell membrane</location>
        <topology evidence="1">Peripheral membrane protein</topology>
    </subcellularLocation>
    <subcellularLocation>
        <location evidence="2">Endoplasmic reticulum membrane</location>
        <topology evidence="2">Multi-pass membrane protein</topology>
    </subcellularLocation>
</comment>
<dbReference type="GO" id="GO:0006869">
    <property type="term" value="P:lipid transport"/>
    <property type="evidence" value="ECO:0007669"/>
    <property type="project" value="UniProtKB-KW"/>
</dbReference>
<feature type="domain" description="C2" evidence="15">
    <location>
        <begin position="530"/>
        <end position="651"/>
    </location>
</feature>
<keyword evidence="6" id="KW-0812">Transmembrane</keyword>
<dbReference type="GO" id="GO:0008429">
    <property type="term" value="F:phosphatidylethanolamine binding"/>
    <property type="evidence" value="ECO:0007669"/>
    <property type="project" value="TreeGrafter"/>
</dbReference>
<evidence type="ECO:0000256" key="1">
    <source>
        <dbReference type="ARBA" id="ARBA00004202"/>
    </source>
</evidence>
<keyword evidence="5" id="KW-1003">Cell membrane</keyword>
<reference evidence="17 18" key="1">
    <citation type="submission" date="2024-05" db="EMBL/GenBank/DDBJ databases">
        <authorList>
            <person name="Wallberg A."/>
        </authorList>
    </citation>
    <scope>NUCLEOTIDE SEQUENCE [LARGE SCALE GENOMIC DNA]</scope>
</reference>
<dbReference type="SMART" id="SM00239">
    <property type="entry name" value="C2"/>
    <property type="match status" value="3"/>
</dbReference>
<dbReference type="FunFam" id="2.60.40.150:FF:000025">
    <property type="entry name" value="Extended synaptotagmin 2"/>
    <property type="match status" value="1"/>
</dbReference>
<keyword evidence="12" id="KW-0445">Lipid transport</keyword>
<dbReference type="GO" id="GO:0005509">
    <property type="term" value="F:calcium ion binding"/>
    <property type="evidence" value="ECO:0007669"/>
    <property type="project" value="TreeGrafter"/>
</dbReference>
<keyword evidence="7" id="KW-0479">Metal-binding</keyword>